<protein>
    <submittedName>
        <fullName evidence="2">Uncharacterized protein</fullName>
    </submittedName>
</protein>
<dbReference type="Proteomes" id="UP000475862">
    <property type="component" value="Unassembled WGS sequence"/>
</dbReference>
<feature type="transmembrane region" description="Helical" evidence="1">
    <location>
        <begin position="82"/>
        <end position="103"/>
    </location>
</feature>
<keyword evidence="3" id="KW-1185">Reference proteome</keyword>
<keyword evidence="1" id="KW-0472">Membrane</keyword>
<dbReference type="EMBL" id="VYZN01000028">
    <property type="protein sequence ID" value="KAE9534512.1"/>
    <property type="molecule type" value="Genomic_DNA"/>
</dbReference>
<evidence type="ECO:0000256" key="1">
    <source>
        <dbReference type="SAM" id="Phobius"/>
    </source>
</evidence>
<keyword evidence="1" id="KW-1133">Transmembrane helix</keyword>
<name>A0A6G0TKJ9_APHGL</name>
<evidence type="ECO:0000313" key="2">
    <source>
        <dbReference type="EMBL" id="KAE9534512.1"/>
    </source>
</evidence>
<organism evidence="2 3">
    <name type="scientific">Aphis glycines</name>
    <name type="common">Soybean aphid</name>
    <dbReference type="NCBI Taxonomy" id="307491"/>
    <lineage>
        <taxon>Eukaryota</taxon>
        <taxon>Metazoa</taxon>
        <taxon>Ecdysozoa</taxon>
        <taxon>Arthropoda</taxon>
        <taxon>Hexapoda</taxon>
        <taxon>Insecta</taxon>
        <taxon>Pterygota</taxon>
        <taxon>Neoptera</taxon>
        <taxon>Paraneoptera</taxon>
        <taxon>Hemiptera</taxon>
        <taxon>Sternorrhyncha</taxon>
        <taxon>Aphidomorpha</taxon>
        <taxon>Aphidoidea</taxon>
        <taxon>Aphididae</taxon>
        <taxon>Aphidini</taxon>
        <taxon>Aphis</taxon>
        <taxon>Aphis</taxon>
    </lineage>
</organism>
<sequence>MANRPTRFFSLPADMVPLTVIDSDLWAPTPDDTVYDAVQTLVYDRENVAFHVCRMGHEMSDVSNAFLVEFLQLPEHLRHQRFLIGFLQLVGILVFRLFTVLVFDGHVHPLFFNFSTGQVEVSVGPLKVVQSPLCLFERFLVIIDFPDDVGLEIFSDHFVLTCQIVYFAQHRLECFTRAVPSIHTKLNKNYLRRITINNQNNNKAIDY</sequence>
<accession>A0A6G0TKJ9</accession>
<comment type="caution">
    <text evidence="2">The sequence shown here is derived from an EMBL/GenBank/DDBJ whole genome shotgun (WGS) entry which is preliminary data.</text>
</comment>
<proteinExistence type="predicted"/>
<evidence type="ECO:0000313" key="3">
    <source>
        <dbReference type="Proteomes" id="UP000475862"/>
    </source>
</evidence>
<gene>
    <name evidence="2" type="ORF">AGLY_008602</name>
</gene>
<dbReference type="AlphaFoldDB" id="A0A6G0TKJ9"/>
<reference evidence="2 3" key="1">
    <citation type="submission" date="2019-08" db="EMBL/GenBank/DDBJ databases">
        <title>The genome of the soybean aphid Biotype 1, its phylome, world population structure and adaptation to the North American continent.</title>
        <authorList>
            <person name="Giordano R."/>
            <person name="Donthu R.K."/>
            <person name="Hernandez A.G."/>
            <person name="Wright C.L."/>
            <person name="Zimin A.V."/>
        </authorList>
    </citation>
    <scope>NUCLEOTIDE SEQUENCE [LARGE SCALE GENOMIC DNA]</scope>
    <source>
        <tissue evidence="2">Whole aphids</tissue>
    </source>
</reference>
<keyword evidence="1" id="KW-0812">Transmembrane</keyword>